<proteinExistence type="predicted"/>
<evidence type="ECO:0000259" key="2">
    <source>
        <dbReference type="Pfam" id="PF14856"/>
    </source>
</evidence>
<keyword evidence="4" id="KW-1185">Reference proteome</keyword>
<sequence>MARFACILSFLGFICIAFGRPGTVIHGRPSDMIVHPKGSLPHPIYYVNKFKSAIHGRGPANDTGPANGTVTFTKTSTDNSLCNSMDLYFSDIDEHHMSYDDCKTMGSEVKDSHGYWQAYNQMSGNYMTWTVLASYESCQFSVMRLNGNGFSKIGNTDVSNWVTDALNAFGDKTAAQPVISTSYCPDENAPYFAWRMSKNGDP</sequence>
<keyword evidence="1" id="KW-0732">Signal</keyword>
<evidence type="ECO:0000313" key="3">
    <source>
        <dbReference type="EMBL" id="KAK3938631.1"/>
    </source>
</evidence>
<feature type="chain" id="PRO_5042951191" description="Ecp2 effector protein-like domain-containing protein" evidence="1">
    <location>
        <begin position="20"/>
        <end position="202"/>
    </location>
</feature>
<gene>
    <name evidence="3" type="ORF">QBC46DRAFT_355681</name>
</gene>
<dbReference type="Proteomes" id="UP001303473">
    <property type="component" value="Unassembled WGS sequence"/>
</dbReference>
<evidence type="ECO:0000313" key="4">
    <source>
        <dbReference type="Proteomes" id="UP001303473"/>
    </source>
</evidence>
<organism evidence="3 4">
    <name type="scientific">Diplogelasinospora grovesii</name>
    <dbReference type="NCBI Taxonomy" id="303347"/>
    <lineage>
        <taxon>Eukaryota</taxon>
        <taxon>Fungi</taxon>
        <taxon>Dikarya</taxon>
        <taxon>Ascomycota</taxon>
        <taxon>Pezizomycotina</taxon>
        <taxon>Sordariomycetes</taxon>
        <taxon>Sordariomycetidae</taxon>
        <taxon>Sordariales</taxon>
        <taxon>Diplogelasinosporaceae</taxon>
        <taxon>Diplogelasinospora</taxon>
    </lineage>
</organism>
<accession>A0AAN6S3M3</accession>
<dbReference type="Pfam" id="PF14856">
    <property type="entry name" value="Hce2"/>
    <property type="match status" value="1"/>
</dbReference>
<feature type="domain" description="Ecp2 effector protein-like" evidence="2">
    <location>
        <begin position="90"/>
        <end position="173"/>
    </location>
</feature>
<protein>
    <recommendedName>
        <fullName evidence="2">Ecp2 effector protein-like domain-containing protein</fullName>
    </recommendedName>
</protein>
<dbReference type="AlphaFoldDB" id="A0AAN6S3M3"/>
<evidence type="ECO:0000256" key="1">
    <source>
        <dbReference type="SAM" id="SignalP"/>
    </source>
</evidence>
<name>A0AAN6S3M3_9PEZI</name>
<feature type="signal peptide" evidence="1">
    <location>
        <begin position="1"/>
        <end position="19"/>
    </location>
</feature>
<dbReference type="EMBL" id="MU853825">
    <property type="protein sequence ID" value="KAK3938631.1"/>
    <property type="molecule type" value="Genomic_DNA"/>
</dbReference>
<reference evidence="4" key="1">
    <citation type="journal article" date="2023" name="Mol. Phylogenet. Evol.">
        <title>Genome-scale phylogeny and comparative genomics of the fungal order Sordariales.</title>
        <authorList>
            <person name="Hensen N."/>
            <person name="Bonometti L."/>
            <person name="Westerberg I."/>
            <person name="Brannstrom I.O."/>
            <person name="Guillou S."/>
            <person name="Cros-Aarteil S."/>
            <person name="Calhoun S."/>
            <person name="Haridas S."/>
            <person name="Kuo A."/>
            <person name="Mondo S."/>
            <person name="Pangilinan J."/>
            <person name="Riley R."/>
            <person name="LaButti K."/>
            <person name="Andreopoulos B."/>
            <person name="Lipzen A."/>
            <person name="Chen C."/>
            <person name="Yan M."/>
            <person name="Daum C."/>
            <person name="Ng V."/>
            <person name="Clum A."/>
            <person name="Steindorff A."/>
            <person name="Ohm R.A."/>
            <person name="Martin F."/>
            <person name="Silar P."/>
            <person name="Natvig D.O."/>
            <person name="Lalanne C."/>
            <person name="Gautier V."/>
            <person name="Ament-Velasquez S.L."/>
            <person name="Kruys A."/>
            <person name="Hutchinson M.I."/>
            <person name="Powell A.J."/>
            <person name="Barry K."/>
            <person name="Miller A.N."/>
            <person name="Grigoriev I.V."/>
            <person name="Debuchy R."/>
            <person name="Gladieux P."/>
            <person name="Hiltunen Thoren M."/>
            <person name="Johannesson H."/>
        </authorList>
    </citation>
    <scope>NUCLEOTIDE SEQUENCE [LARGE SCALE GENOMIC DNA]</scope>
    <source>
        <strain evidence="4">CBS 340.73</strain>
    </source>
</reference>
<dbReference type="InterPro" id="IPR029226">
    <property type="entry name" value="Ecp2-like"/>
</dbReference>
<comment type="caution">
    <text evidence="3">The sequence shown here is derived from an EMBL/GenBank/DDBJ whole genome shotgun (WGS) entry which is preliminary data.</text>
</comment>